<name>A0A3D9V4X6_9MICO</name>
<sequence length="168" mass="16667">MLVAGVASTTLTGCFYFSDPTTDMQYVAADGNIATVGSVKITNVLVVSAGKGQKGSMQGLATNNGTSPAKLVVTPQGGSATTITIPALQSVRLDGKPSGDGTATVPPVQVAATPVAPGEQLPVTFATADGGSKQVSVPVVLDQAPYGSATADHPGSRTDESKPSAEGH</sequence>
<reference evidence="2 3" key="1">
    <citation type="submission" date="2018-08" db="EMBL/GenBank/DDBJ databases">
        <title>Sequencing the genomes of 1000 actinobacteria strains.</title>
        <authorList>
            <person name="Klenk H.-P."/>
        </authorList>
    </citation>
    <scope>NUCLEOTIDE SEQUENCE [LARGE SCALE GENOMIC DNA]</scope>
    <source>
        <strain evidence="2 3">DSM 22967</strain>
    </source>
</reference>
<proteinExistence type="predicted"/>
<keyword evidence="3" id="KW-1185">Reference proteome</keyword>
<accession>A0A3D9V4X6</accession>
<evidence type="ECO:0000256" key="1">
    <source>
        <dbReference type="SAM" id="MobiDB-lite"/>
    </source>
</evidence>
<comment type="caution">
    <text evidence="2">The sequence shown here is derived from an EMBL/GenBank/DDBJ whole genome shotgun (WGS) entry which is preliminary data.</text>
</comment>
<evidence type="ECO:0008006" key="4">
    <source>
        <dbReference type="Google" id="ProtNLM"/>
    </source>
</evidence>
<evidence type="ECO:0000313" key="3">
    <source>
        <dbReference type="Proteomes" id="UP000256253"/>
    </source>
</evidence>
<feature type="compositionally biased region" description="Basic and acidic residues" evidence="1">
    <location>
        <begin position="154"/>
        <end position="168"/>
    </location>
</feature>
<feature type="region of interest" description="Disordered" evidence="1">
    <location>
        <begin position="136"/>
        <end position="168"/>
    </location>
</feature>
<organism evidence="2 3">
    <name type="scientific">Calidifontibacter indicus</name>
    <dbReference type="NCBI Taxonomy" id="419650"/>
    <lineage>
        <taxon>Bacteria</taxon>
        <taxon>Bacillati</taxon>
        <taxon>Actinomycetota</taxon>
        <taxon>Actinomycetes</taxon>
        <taxon>Micrococcales</taxon>
        <taxon>Dermacoccaceae</taxon>
        <taxon>Calidifontibacter</taxon>
    </lineage>
</organism>
<dbReference type="EMBL" id="QTUA01000001">
    <property type="protein sequence ID" value="REF32221.1"/>
    <property type="molecule type" value="Genomic_DNA"/>
</dbReference>
<evidence type="ECO:0000313" key="2">
    <source>
        <dbReference type="EMBL" id="REF32221.1"/>
    </source>
</evidence>
<protein>
    <recommendedName>
        <fullName evidence="4">Copper(I)-binding protein</fullName>
    </recommendedName>
</protein>
<dbReference type="Proteomes" id="UP000256253">
    <property type="component" value="Unassembled WGS sequence"/>
</dbReference>
<gene>
    <name evidence="2" type="ORF">DFJ65_3327</name>
</gene>
<dbReference type="AlphaFoldDB" id="A0A3D9V4X6"/>